<gene>
    <name evidence="1" type="ORF">CYJ19_08290</name>
</gene>
<accession>A0A2I1IM35</accession>
<dbReference type="Proteomes" id="UP000235122">
    <property type="component" value="Unassembled WGS sequence"/>
</dbReference>
<name>A0A2I1IM35_9ACTO</name>
<dbReference type="AlphaFoldDB" id="A0A2I1IM35"/>
<reference evidence="1 2" key="1">
    <citation type="submission" date="2017-12" db="EMBL/GenBank/DDBJ databases">
        <title>Phylogenetic diversity of female urinary microbiome.</title>
        <authorList>
            <person name="Thomas-White K."/>
            <person name="Wolfe A.J."/>
        </authorList>
    </citation>
    <scope>NUCLEOTIDE SEQUENCE [LARGE SCALE GENOMIC DNA]</scope>
    <source>
        <strain evidence="1 2">UMB0402</strain>
    </source>
</reference>
<evidence type="ECO:0000313" key="1">
    <source>
        <dbReference type="EMBL" id="PKY72186.1"/>
    </source>
</evidence>
<protein>
    <recommendedName>
        <fullName evidence="3">Di-and tripeptidase</fullName>
    </recommendedName>
</protein>
<keyword evidence="2" id="KW-1185">Reference proteome</keyword>
<organism evidence="1 2">
    <name type="scientific">Winkia neuii</name>
    <dbReference type="NCBI Taxonomy" id="33007"/>
    <lineage>
        <taxon>Bacteria</taxon>
        <taxon>Bacillati</taxon>
        <taxon>Actinomycetota</taxon>
        <taxon>Actinomycetes</taxon>
        <taxon>Actinomycetales</taxon>
        <taxon>Actinomycetaceae</taxon>
        <taxon>Winkia</taxon>
    </lineage>
</organism>
<sequence length="255" mass="26403">MLGKNKVDKSALPKGANLGTVVSSASKASASAARMDWTGVLDAALEVPAADIKRRIAALKVANPGSSNQQLVKILAKRYRNWAGTSSAAVGAGAVFPGVGTVAAVGLTGAELLTFLTETAYYVLGLAELSGVPVQGKEARRTLVMSSLMGDEGAKLVADQMGISGLNWARKTLLSASNPAMKSINARLVKALGKKLGKRWAGRSLGRFIPFGVGAALGWMSGRSLANNVIEGAESALAPFQEPIQVDSEILGEQR</sequence>
<comment type="caution">
    <text evidence="1">The sequence shown here is derived from an EMBL/GenBank/DDBJ whole genome shotgun (WGS) entry which is preliminary data.</text>
</comment>
<dbReference type="EMBL" id="PKKO01000004">
    <property type="protein sequence ID" value="PKY72186.1"/>
    <property type="molecule type" value="Genomic_DNA"/>
</dbReference>
<dbReference type="RefSeq" id="WP_024331186.1">
    <property type="nucleotide sequence ID" value="NZ_JASOXK010000003.1"/>
</dbReference>
<dbReference type="GeneID" id="35867357"/>
<evidence type="ECO:0000313" key="2">
    <source>
        <dbReference type="Proteomes" id="UP000235122"/>
    </source>
</evidence>
<dbReference type="STRING" id="33007.HMPREF3198_00623"/>
<evidence type="ECO:0008006" key="3">
    <source>
        <dbReference type="Google" id="ProtNLM"/>
    </source>
</evidence>
<proteinExistence type="predicted"/>